<evidence type="ECO:0000313" key="2">
    <source>
        <dbReference type="EMBL" id="WJW66394.1"/>
    </source>
</evidence>
<evidence type="ECO:0000313" key="4">
    <source>
        <dbReference type="Proteomes" id="UP001431572"/>
    </source>
</evidence>
<evidence type="ECO:0000313" key="3">
    <source>
        <dbReference type="Proteomes" id="UP000521676"/>
    </source>
</evidence>
<dbReference type="AlphaFoldDB" id="A0A8T7LZS1"/>
<name>A0A8T7LZS1_9CHLR</name>
<dbReference type="RefSeq" id="WP_341468278.1">
    <property type="nucleotide sequence ID" value="NZ_CP128399.1"/>
</dbReference>
<dbReference type="Proteomes" id="UP001431572">
    <property type="component" value="Chromosome 1"/>
</dbReference>
<dbReference type="Proteomes" id="UP000521676">
    <property type="component" value="Unassembled WGS sequence"/>
</dbReference>
<protein>
    <submittedName>
        <fullName evidence="1">Uncharacterized protein</fullName>
    </submittedName>
</protein>
<gene>
    <name evidence="1" type="ORF">HXX08_01345</name>
    <name evidence="2" type="ORF">OZ401_002190</name>
</gene>
<reference evidence="1 3" key="1">
    <citation type="submission" date="2020-06" db="EMBL/GenBank/DDBJ databases">
        <title>Anoxygenic phototrophic Chloroflexota member uses a Type I reaction center.</title>
        <authorList>
            <person name="Tsuji J.M."/>
            <person name="Shaw N.A."/>
            <person name="Nagashima S."/>
            <person name="Venkiteswaran J."/>
            <person name="Schiff S.L."/>
            <person name="Hanada S."/>
            <person name="Tank M."/>
            <person name="Neufeld J.D."/>
        </authorList>
    </citation>
    <scope>NUCLEOTIDE SEQUENCE [LARGE SCALE GENOMIC DNA]</scope>
    <source>
        <strain evidence="1">L227-S17</strain>
    </source>
</reference>
<dbReference type="EMBL" id="JACATZ010000001">
    <property type="protein sequence ID" value="NWJ44501.1"/>
    <property type="molecule type" value="Genomic_DNA"/>
</dbReference>
<organism evidence="1 3">
    <name type="scientific">Candidatus Chlorohelix allophototropha</name>
    <dbReference type="NCBI Taxonomy" id="3003348"/>
    <lineage>
        <taxon>Bacteria</taxon>
        <taxon>Bacillati</taxon>
        <taxon>Chloroflexota</taxon>
        <taxon>Chloroflexia</taxon>
        <taxon>Candidatus Chloroheliales</taxon>
        <taxon>Candidatus Chloroheliaceae</taxon>
        <taxon>Candidatus Chlorohelix</taxon>
    </lineage>
</organism>
<proteinExistence type="predicted"/>
<keyword evidence="4" id="KW-1185">Reference proteome</keyword>
<accession>A0A8T7LZS1</accession>
<dbReference type="EMBL" id="CP128399">
    <property type="protein sequence ID" value="WJW66394.1"/>
    <property type="molecule type" value="Genomic_DNA"/>
</dbReference>
<evidence type="ECO:0000313" key="1">
    <source>
        <dbReference type="EMBL" id="NWJ44501.1"/>
    </source>
</evidence>
<reference evidence="2" key="2">
    <citation type="journal article" date="2024" name="Nature">
        <title>Anoxygenic phototroph of the Chloroflexota uses a type I reaction centre.</title>
        <authorList>
            <person name="Tsuji J.M."/>
            <person name="Shaw N.A."/>
            <person name="Nagashima S."/>
            <person name="Venkiteswaran J.J."/>
            <person name="Schiff S.L."/>
            <person name="Watanabe T."/>
            <person name="Fukui M."/>
            <person name="Hanada S."/>
            <person name="Tank M."/>
            <person name="Neufeld J.D."/>
        </authorList>
    </citation>
    <scope>NUCLEOTIDE SEQUENCE</scope>
    <source>
        <strain evidence="2">L227-S17</strain>
    </source>
</reference>
<sequence length="493" mass="56073">MTILLEAYYQKKIALVVPEYARLELRLHNSGAAPVENLSVLLARRVLRDNIRLAPGATFAFEWGVEDYAGELEFCVFSTEPETRLKITVQPEKLSVDELLYIKTERLPQLLARLDAPNGFRLEYAEQNTPPFDFFSADYTAEKLRYFSERLQALSPLLLEKLDYMTPERHDSGYGMIKGAVRWGATLQQWLNRPESVGLRHEWSNAPKSFATLPNMLLIYFHFELATQIQNLSRLVELGTYASIGLKRVLPALIESANHHRLFPDNPYLGMLPHYLPGFEPASDDFAPLLAEMCRNARNPAYLALLELWQRYCSNYVRLPEDESELARCGLQPTSKVYELWCACEVALALGLEYWEDGNKGGYHFANAEYRLLYNRGIQGGWYSAKRSGTARPDLQLEVIKTGKRVLLDMKYALQETRKGETFASPEDVYKMLAYMNDFAVAAGGIIYPGKGEARLIADGNVQHFLELPLRPPIKDDPLSFAESLRGSLLQLL</sequence>